<proteinExistence type="predicted"/>
<gene>
    <name evidence="1" type="ORF">THAOC_34181</name>
</gene>
<evidence type="ECO:0000313" key="2">
    <source>
        <dbReference type="Proteomes" id="UP000266841"/>
    </source>
</evidence>
<comment type="caution">
    <text evidence="1">The sequence shown here is derived from an EMBL/GenBank/DDBJ whole genome shotgun (WGS) entry which is preliminary data.</text>
</comment>
<keyword evidence="2" id="KW-1185">Reference proteome</keyword>
<protein>
    <submittedName>
        <fullName evidence="1">Uncharacterized protein</fullName>
    </submittedName>
</protein>
<organism evidence="1 2">
    <name type="scientific">Thalassiosira oceanica</name>
    <name type="common">Marine diatom</name>
    <dbReference type="NCBI Taxonomy" id="159749"/>
    <lineage>
        <taxon>Eukaryota</taxon>
        <taxon>Sar</taxon>
        <taxon>Stramenopiles</taxon>
        <taxon>Ochrophyta</taxon>
        <taxon>Bacillariophyta</taxon>
        <taxon>Coscinodiscophyceae</taxon>
        <taxon>Thalassiosirophycidae</taxon>
        <taxon>Thalassiosirales</taxon>
        <taxon>Thalassiosiraceae</taxon>
        <taxon>Thalassiosira</taxon>
    </lineage>
</organism>
<sequence length="217" mass="23263">PDDSRTQQSCAFCPDGTVRGESGNDNCRDTDESGCCQDANDVCNGSSFGKQGQCEQVGAGWLSFLPAIFTNSVCPFRASSSVRLVKCLTIREPSSRAPFAQMERFEAKTGPAIAATPMKAGVARTRTTSVMDLRTGSRDSAFSVRPGRCLTIREPSSRAPFAQLERFEAETGTASAATPMSLHVANLRAMSAAMMRKLLREGALLLRSDVLAIQAIE</sequence>
<reference evidence="1 2" key="1">
    <citation type="journal article" date="2012" name="Genome Biol.">
        <title>Genome and low-iron response of an oceanic diatom adapted to chronic iron limitation.</title>
        <authorList>
            <person name="Lommer M."/>
            <person name="Specht M."/>
            <person name="Roy A.S."/>
            <person name="Kraemer L."/>
            <person name="Andreson R."/>
            <person name="Gutowska M.A."/>
            <person name="Wolf J."/>
            <person name="Bergner S.V."/>
            <person name="Schilhabel M.B."/>
            <person name="Klostermeier U.C."/>
            <person name="Beiko R.G."/>
            <person name="Rosenstiel P."/>
            <person name="Hippler M."/>
            <person name="Laroche J."/>
        </authorList>
    </citation>
    <scope>NUCLEOTIDE SEQUENCE [LARGE SCALE GENOMIC DNA]</scope>
    <source>
        <strain evidence="1 2">CCMP1005</strain>
    </source>
</reference>
<accession>K0R2Y2</accession>
<name>K0R2Y2_THAOC</name>
<evidence type="ECO:0000313" key="1">
    <source>
        <dbReference type="EMBL" id="EJK47123.1"/>
    </source>
</evidence>
<dbReference type="Proteomes" id="UP000266841">
    <property type="component" value="Unassembled WGS sequence"/>
</dbReference>
<feature type="non-terminal residue" evidence="1">
    <location>
        <position position="1"/>
    </location>
</feature>
<dbReference type="EMBL" id="AGNL01047333">
    <property type="protein sequence ID" value="EJK47123.1"/>
    <property type="molecule type" value="Genomic_DNA"/>
</dbReference>
<dbReference type="AlphaFoldDB" id="K0R2Y2"/>